<dbReference type="Proteomes" id="UP000630353">
    <property type="component" value="Unassembled WGS sequence"/>
</dbReference>
<proteinExistence type="predicted"/>
<dbReference type="RefSeq" id="WP_189989944.1">
    <property type="nucleotide sequence ID" value="NZ_BMZS01000005.1"/>
</dbReference>
<evidence type="ECO:0008006" key="3">
    <source>
        <dbReference type="Google" id="ProtNLM"/>
    </source>
</evidence>
<dbReference type="Pfam" id="PF11747">
    <property type="entry name" value="RebB"/>
    <property type="match status" value="1"/>
</dbReference>
<dbReference type="AlphaFoldDB" id="A0A918XSY9"/>
<organism evidence="1 2">
    <name type="scientific">Thalassobaculum fulvum</name>
    <dbReference type="NCBI Taxonomy" id="1633335"/>
    <lineage>
        <taxon>Bacteria</taxon>
        <taxon>Pseudomonadati</taxon>
        <taxon>Pseudomonadota</taxon>
        <taxon>Alphaproteobacteria</taxon>
        <taxon>Rhodospirillales</taxon>
        <taxon>Thalassobaculaceae</taxon>
        <taxon>Thalassobaculum</taxon>
    </lineage>
</organism>
<keyword evidence="2" id="KW-1185">Reference proteome</keyword>
<evidence type="ECO:0000313" key="2">
    <source>
        <dbReference type="Proteomes" id="UP000630353"/>
    </source>
</evidence>
<name>A0A918XSY9_9PROT</name>
<protein>
    <recommendedName>
        <fullName evidence="3">Killing trait domain-containing protein</fullName>
    </recommendedName>
</protein>
<evidence type="ECO:0000313" key="1">
    <source>
        <dbReference type="EMBL" id="GHD50976.1"/>
    </source>
</evidence>
<gene>
    <name evidence="1" type="ORF">GCM10017083_24880</name>
</gene>
<reference evidence="1" key="1">
    <citation type="journal article" date="2014" name="Int. J. Syst. Evol. Microbiol.">
        <title>Complete genome sequence of Corynebacterium casei LMG S-19264T (=DSM 44701T), isolated from a smear-ripened cheese.</title>
        <authorList>
            <consortium name="US DOE Joint Genome Institute (JGI-PGF)"/>
            <person name="Walter F."/>
            <person name="Albersmeier A."/>
            <person name="Kalinowski J."/>
            <person name="Ruckert C."/>
        </authorList>
    </citation>
    <scope>NUCLEOTIDE SEQUENCE</scope>
    <source>
        <strain evidence="1">KCTC 42651</strain>
    </source>
</reference>
<accession>A0A918XSY9</accession>
<reference evidence="1" key="2">
    <citation type="submission" date="2020-09" db="EMBL/GenBank/DDBJ databases">
        <authorList>
            <person name="Sun Q."/>
            <person name="Kim S."/>
        </authorList>
    </citation>
    <scope>NUCLEOTIDE SEQUENCE</scope>
    <source>
        <strain evidence="1">KCTC 42651</strain>
    </source>
</reference>
<comment type="caution">
    <text evidence="1">The sequence shown here is derived from an EMBL/GenBank/DDBJ whole genome shotgun (WGS) entry which is preliminary data.</text>
</comment>
<sequence>MAIPTPVNGQITDAVTQTNLTAIGSLPGLAAGQLATAFAHATALMMENAVAGQQTMNTIAQAAASRAVSAILGPQGS</sequence>
<dbReference type="InterPro" id="IPR021070">
    <property type="entry name" value="Killing_trait_RebB"/>
</dbReference>
<dbReference type="EMBL" id="BMZS01000005">
    <property type="protein sequence ID" value="GHD50976.1"/>
    <property type="molecule type" value="Genomic_DNA"/>
</dbReference>